<proteinExistence type="predicted"/>
<protein>
    <submittedName>
        <fullName evidence="1">Thiamine pyrophosphokinase</fullName>
    </submittedName>
</protein>
<keyword evidence="1" id="KW-0418">Kinase</keyword>
<reference evidence="1 2" key="1">
    <citation type="submission" date="2018-06" db="EMBL/GenBank/DDBJ databases">
        <title>Genomic Encyclopedia of Archaeal and Bacterial Type Strains, Phase II (KMG-II): from individual species to whole genera.</title>
        <authorList>
            <person name="Goeker M."/>
        </authorList>
    </citation>
    <scope>NUCLEOTIDE SEQUENCE [LARGE SCALE GENOMIC DNA]</scope>
    <source>
        <strain evidence="1 2">DSM 27372</strain>
    </source>
</reference>
<dbReference type="OrthoDB" id="1132102at2"/>
<organism evidence="1 2">
    <name type="scientific">Pedobacter nutrimenti</name>
    <dbReference type="NCBI Taxonomy" id="1241337"/>
    <lineage>
        <taxon>Bacteria</taxon>
        <taxon>Pseudomonadati</taxon>
        <taxon>Bacteroidota</taxon>
        <taxon>Sphingobacteriia</taxon>
        <taxon>Sphingobacteriales</taxon>
        <taxon>Sphingobacteriaceae</taxon>
        <taxon>Pedobacter</taxon>
    </lineage>
</organism>
<evidence type="ECO:0000313" key="1">
    <source>
        <dbReference type="EMBL" id="PYF75881.1"/>
    </source>
</evidence>
<evidence type="ECO:0000313" key="2">
    <source>
        <dbReference type="Proteomes" id="UP000248198"/>
    </source>
</evidence>
<gene>
    <name evidence="1" type="ORF">B0O44_102436</name>
</gene>
<dbReference type="GO" id="GO:0016301">
    <property type="term" value="F:kinase activity"/>
    <property type="evidence" value="ECO:0007669"/>
    <property type="project" value="UniProtKB-KW"/>
</dbReference>
<keyword evidence="1" id="KW-0808">Transferase</keyword>
<dbReference type="Proteomes" id="UP000248198">
    <property type="component" value="Unassembled WGS sequence"/>
</dbReference>
<dbReference type="RefSeq" id="WP_110828512.1">
    <property type="nucleotide sequence ID" value="NZ_QKLU01000002.1"/>
</dbReference>
<keyword evidence="2" id="KW-1185">Reference proteome</keyword>
<name>A0A318UIT3_9SPHI</name>
<comment type="caution">
    <text evidence="1">The sequence shown here is derived from an EMBL/GenBank/DDBJ whole genome shotgun (WGS) entry which is preliminary data.</text>
</comment>
<sequence length="187" mass="21472">MSSHHIVKEKQEPALYIHQLADFEEEYLGQLLEWSPTVLVNAAEYEKVISLGLKVDVVVHEPGTYLMQENTKIIRGPGDEFNTVMNYLIQEKYPAVNVIARENKLADLSYYIPQINVVLFTETEKAYAIKNGFKIWKPAGSIYHIEVSAYFETSNLKQKESGDFEVIADDFVEFTFNVPYLLISENL</sequence>
<accession>A0A318UIT3</accession>
<dbReference type="AlphaFoldDB" id="A0A318UIT3"/>
<dbReference type="EMBL" id="QKLU01000002">
    <property type="protein sequence ID" value="PYF75881.1"/>
    <property type="molecule type" value="Genomic_DNA"/>
</dbReference>